<evidence type="ECO:0000256" key="5">
    <source>
        <dbReference type="ARBA" id="ARBA00023085"/>
    </source>
</evidence>
<evidence type="ECO:0000256" key="2">
    <source>
        <dbReference type="ARBA" id="ARBA00008891"/>
    </source>
</evidence>
<evidence type="ECO:0000256" key="4">
    <source>
        <dbReference type="ARBA" id="ARBA00022801"/>
    </source>
</evidence>
<evidence type="ECO:0000256" key="3">
    <source>
        <dbReference type="ARBA" id="ARBA00013229"/>
    </source>
</evidence>
<dbReference type="GO" id="GO:0042545">
    <property type="term" value="P:cell wall modification"/>
    <property type="evidence" value="ECO:0007669"/>
    <property type="project" value="UniProtKB-UniRule"/>
</dbReference>
<dbReference type="Pfam" id="PF01095">
    <property type="entry name" value="Pectinesterase"/>
    <property type="match status" value="1"/>
</dbReference>
<organism evidence="11 12">
    <name type="scientific">Saponaria officinalis</name>
    <name type="common">Common soapwort</name>
    <name type="synonym">Lychnis saponaria</name>
    <dbReference type="NCBI Taxonomy" id="3572"/>
    <lineage>
        <taxon>Eukaryota</taxon>
        <taxon>Viridiplantae</taxon>
        <taxon>Streptophyta</taxon>
        <taxon>Embryophyta</taxon>
        <taxon>Tracheophyta</taxon>
        <taxon>Spermatophyta</taxon>
        <taxon>Magnoliopsida</taxon>
        <taxon>eudicotyledons</taxon>
        <taxon>Gunneridae</taxon>
        <taxon>Pentapetalae</taxon>
        <taxon>Caryophyllales</taxon>
        <taxon>Caryophyllaceae</taxon>
        <taxon>Caryophylleae</taxon>
        <taxon>Saponaria</taxon>
    </lineage>
</organism>
<evidence type="ECO:0000256" key="9">
    <source>
        <dbReference type="RuleBase" id="RU000589"/>
    </source>
</evidence>
<reference evidence="11" key="1">
    <citation type="submission" date="2024-03" db="EMBL/GenBank/DDBJ databases">
        <title>WGS assembly of Saponaria officinalis var. Norfolk2.</title>
        <authorList>
            <person name="Jenkins J."/>
            <person name="Shu S."/>
            <person name="Grimwood J."/>
            <person name="Barry K."/>
            <person name="Goodstein D."/>
            <person name="Schmutz J."/>
            <person name="Leebens-Mack J."/>
            <person name="Osbourn A."/>
        </authorList>
    </citation>
    <scope>NUCLEOTIDE SEQUENCE [LARGE SCALE GENOMIC DNA]</scope>
    <source>
        <strain evidence="11">JIC</strain>
    </source>
</reference>
<dbReference type="GO" id="GO:0030599">
    <property type="term" value="F:pectinesterase activity"/>
    <property type="evidence" value="ECO:0007669"/>
    <property type="project" value="UniProtKB-UniRule"/>
</dbReference>
<keyword evidence="9" id="KW-0961">Cell wall biogenesis/degradation</keyword>
<evidence type="ECO:0000313" key="11">
    <source>
        <dbReference type="EMBL" id="KAK9743425.1"/>
    </source>
</evidence>
<comment type="similarity">
    <text evidence="2">Belongs to the pectinesterase family.</text>
</comment>
<dbReference type="Proteomes" id="UP001443914">
    <property type="component" value="Unassembled WGS sequence"/>
</dbReference>
<dbReference type="EMBL" id="JBDFQZ010000003">
    <property type="protein sequence ID" value="KAK9743425.1"/>
    <property type="molecule type" value="Genomic_DNA"/>
</dbReference>
<comment type="pathway">
    <text evidence="1 9">Glycan metabolism; pectin degradation; 2-dehydro-3-deoxy-D-gluconate from pectin: step 1/5.</text>
</comment>
<dbReference type="GO" id="GO:0045490">
    <property type="term" value="P:pectin catabolic process"/>
    <property type="evidence" value="ECO:0007669"/>
    <property type="project" value="UniProtKB-UniRule"/>
</dbReference>
<keyword evidence="9" id="KW-0134">Cell wall</keyword>
<dbReference type="InterPro" id="IPR012334">
    <property type="entry name" value="Pectin_lyas_fold"/>
</dbReference>
<keyword evidence="5 9" id="KW-0063">Aspartyl esterase</keyword>
<keyword evidence="9" id="KW-0964">Secreted</keyword>
<dbReference type="PANTHER" id="PTHR31321:SF72">
    <property type="entry name" value="PECTINESTERASE 11-RELATED"/>
    <property type="match status" value="1"/>
</dbReference>
<dbReference type="SUPFAM" id="SSF51126">
    <property type="entry name" value="Pectin lyase-like"/>
    <property type="match status" value="1"/>
</dbReference>
<keyword evidence="9" id="KW-0732">Signal</keyword>
<keyword evidence="12" id="KW-1185">Reference proteome</keyword>
<protein>
    <recommendedName>
        <fullName evidence="3 9">Pectinesterase</fullName>
        <ecNumber evidence="3 9">3.1.1.11</ecNumber>
    </recommendedName>
</protein>
<accession>A0AAW1M2M0</accession>
<dbReference type="Gene3D" id="2.160.20.10">
    <property type="entry name" value="Single-stranded right-handed beta-helix, Pectin lyase-like"/>
    <property type="match status" value="1"/>
</dbReference>
<keyword evidence="4 9" id="KW-0378">Hydrolase</keyword>
<dbReference type="AlphaFoldDB" id="A0AAW1M2M0"/>
<evidence type="ECO:0000313" key="12">
    <source>
        <dbReference type="Proteomes" id="UP001443914"/>
    </source>
</evidence>
<evidence type="ECO:0000256" key="6">
    <source>
        <dbReference type="ARBA" id="ARBA00023180"/>
    </source>
</evidence>
<dbReference type="InterPro" id="IPR000070">
    <property type="entry name" value="Pectinesterase_cat"/>
</dbReference>
<dbReference type="PANTHER" id="PTHR31321">
    <property type="entry name" value="ACYL-COA THIOESTER HYDROLASE YBHC-RELATED"/>
    <property type="match status" value="1"/>
</dbReference>
<evidence type="ECO:0000256" key="8">
    <source>
        <dbReference type="ARBA" id="ARBA00057335"/>
    </source>
</evidence>
<dbReference type="FunFam" id="2.160.20.10:FF:000013">
    <property type="entry name" value="Pectinesterase"/>
    <property type="match status" value="1"/>
</dbReference>
<gene>
    <name evidence="11" type="ORF">RND81_03G238200</name>
</gene>
<sequence>MAFLNKFSVTILLIIIIALCCLIRDSSARTITDKFKWKRLIIVDQSGKGDFKRIQDAIDSVPFNNVDSILIRVEPGTYNEKIVVPSNKPFIILSGRIAEKTIITRADYGDIWTSPTFTVLAPDFIGRYLTIQNTHGEGAKAVALRVSSDRAEFQACRITSYQDTLLDEQGRHFYSNCYIEGGTDFIFGDADSLFQNCHIHSISERNGAITAQQRMQPGEDTGFYFVGCRITGINSCTLGRPWGPYSRVVFIECYMSNVVIPQGWDDWAKPFTHRSVYYGEYKCYGPGANRSKRVTWSRSLTVQEVSTFSKNIKSSTAWFGH</sequence>
<evidence type="ECO:0000256" key="7">
    <source>
        <dbReference type="ARBA" id="ARBA00047928"/>
    </source>
</evidence>
<feature type="domain" description="Pectinesterase catalytic" evidence="10">
    <location>
        <begin position="41"/>
        <end position="306"/>
    </location>
</feature>
<feature type="chain" id="PRO_5043089319" description="Pectinesterase" evidence="9">
    <location>
        <begin position="29"/>
        <end position="321"/>
    </location>
</feature>
<name>A0AAW1M2M0_SAPOF</name>
<dbReference type="PROSITE" id="PS00800">
    <property type="entry name" value="PECTINESTERASE_1"/>
    <property type="match status" value="1"/>
</dbReference>
<evidence type="ECO:0000256" key="1">
    <source>
        <dbReference type="ARBA" id="ARBA00005184"/>
    </source>
</evidence>
<feature type="signal peptide" evidence="9">
    <location>
        <begin position="1"/>
        <end position="28"/>
    </location>
</feature>
<proteinExistence type="inferred from homology"/>
<dbReference type="EC" id="3.1.1.11" evidence="3 9"/>
<comment type="function">
    <text evidence="8 9">Acts in the modification of cell walls via demethylesterification of cell wall pectin.</text>
</comment>
<keyword evidence="6" id="KW-0325">Glycoprotein</keyword>
<comment type="catalytic activity">
    <reaction evidence="7 9">
        <text>[(1-&gt;4)-alpha-D-galacturonosyl methyl ester](n) + n H2O = [(1-&gt;4)-alpha-D-galacturonosyl](n) + n methanol + n H(+)</text>
        <dbReference type="Rhea" id="RHEA:22380"/>
        <dbReference type="Rhea" id="RHEA-COMP:14570"/>
        <dbReference type="Rhea" id="RHEA-COMP:14573"/>
        <dbReference type="ChEBI" id="CHEBI:15377"/>
        <dbReference type="ChEBI" id="CHEBI:15378"/>
        <dbReference type="ChEBI" id="CHEBI:17790"/>
        <dbReference type="ChEBI" id="CHEBI:140522"/>
        <dbReference type="ChEBI" id="CHEBI:140523"/>
        <dbReference type="EC" id="3.1.1.11"/>
    </reaction>
</comment>
<comment type="subcellular location">
    <subcellularLocation>
        <location evidence="9">Secreted</location>
        <location evidence="9">Cell wall</location>
    </subcellularLocation>
</comment>
<comment type="caution">
    <text evidence="11">The sequence shown here is derived from an EMBL/GenBank/DDBJ whole genome shotgun (WGS) entry which is preliminary data.</text>
</comment>
<evidence type="ECO:0000259" key="10">
    <source>
        <dbReference type="Pfam" id="PF01095"/>
    </source>
</evidence>
<dbReference type="InterPro" id="IPR018040">
    <property type="entry name" value="Pectinesterase_Tyr_AS"/>
</dbReference>
<dbReference type="InterPro" id="IPR011050">
    <property type="entry name" value="Pectin_lyase_fold/virulence"/>
</dbReference>